<evidence type="ECO:0000256" key="2">
    <source>
        <dbReference type="ARBA" id="ARBA00022692"/>
    </source>
</evidence>
<evidence type="ECO:0000256" key="1">
    <source>
        <dbReference type="ARBA" id="ARBA00022475"/>
    </source>
</evidence>
<evidence type="ECO:0000256" key="3">
    <source>
        <dbReference type="ARBA" id="ARBA00022989"/>
    </source>
</evidence>
<reference evidence="7 8" key="1">
    <citation type="journal article" date="2013" name="Front. Microbiol.">
        <title>The genome of Nitrospina gracilis illuminates the metabolism and evolution of the major marine nitrite oxidizer.</title>
        <authorList>
            <person name="Luecker S."/>
            <person name="Nowka B."/>
            <person name="Rattei T."/>
            <person name="Spieck E."/>
            <person name="and Daims H."/>
        </authorList>
    </citation>
    <scope>NUCLEOTIDE SEQUENCE [LARGE SCALE GENOMIC DNA]</scope>
    <source>
        <strain evidence="7 8">3/211</strain>
    </source>
</reference>
<comment type="similarity">
    <text evidence="5">Belongs to the FliO/MopB family.</text>
</comment>
<keyword evidence="1 5" id="KW-1003">Cell membrane</keyword>
<dbReference type="EMBL" id="CAQJ01000101">
    <property type="protein sequence ID" value="CCQ92017.1"/>
    <property type="molecule type" value="Genomic_DNA"/>
</dbReference>
<dbReference type="NCBIfam" id="TIGR03500">
    <property type="entry name" value="FliO_TIGR"/>
    <property type="match status" value="1"/>
</dbReference>
<evidence type="ECO:0000256" key="4">
    <source>
        <dbReference type="ARBA" id="ARBA00023136"/>
    </source>
</evidence>
<keyword evidence="2 5" id="KW-0812">Transmembrane</keyword>
<dbReference type="InParanoid" id="M1ZEK4"/>
<dbReference type="GO" id="GO:0005886">
    <property type="term" value="C:plasma membrane"/>
    <property type="evidence" value="ECO:0007669"/>
    <property type="project" value="UniProtKB-SubCell"/>
</dbReference>
<dbReference type="Pfam" id="PF04347">
    <property type="entry name" value="FliO"/>
    <property type="match status" value="1"/>
</dbReference>
<proteinExistence type="inferred from homology"/>
<evidence type="ECO:0000313" key="8">
    <source>
        <dbReference type="Proteomes" id="UP000011704"/>
    </source>
</evidence>
<dbReference type="HOGENOM" id="CLU_586397_0_0_0"/>
<dbReference type="AlphaFoldDB" id="M1ZEK4"/>
<gene>
    <name evidence="7" type="ORF">NITGR_910066</name>
</gene>
<keyword evidence="8" id="KW-1185">Reference proteome</keyword>
<feature type="region of interest" description="Disordered" evidence="6">
    <location>
        <begin position="421"/>
        <end position="466"/>
    </location>
</feature>
<dbReference type="Proteomes" id="UP000011704">
    <property type="component" value="Unassembled WGS sequence"/>
</dbReference>
<feature type="compositionally biased region" description="Polar residues" evidence="6">
    <location>
        <begin position="172"/>
        <end position="191"/>
    </location>
</feature>
<accession>M1ZEK4</accession>
<feature type="region of interest" description="Disordered" evidence="6">
    <location>
        <begin position="229"/>
        <end position="260"/>
    </location>
</feature>
<evidence type="ECO:0000256" key="5">
    <source>
        <dbReference type="RuleBase" id="RU362064"/>
    </source>
</evidence>
<organism evidence="7 8">
    <name type="scientific">Nitrospina gracilis (strain 3/211)</name>
    <dbReference type="NCBI Taxonomy" id="1266370"/>
    <lineage>
        <taxon>Bacteria</taxon>
        <taxon>Pseudomonadati</taxon>
        <taxon>Nitrospinota/Tectimicrobiota group</taxon>
        <taxon>Nitrospinota</taxon>
        <taxon>Nitrospinia</taxon>
        <taxon>Nitrospinales</taxon>
        <taxon>Nitrospinaceae</taxon>
        <taxon>Nitrospina</taxon>
    </lineage>
</organism>
<evidence type="ECO:0000256" key="6">
    <source>
        <dbReference type="SAM" id="MobiDB-lite"/>
    </source>
</evidence>
<keyword evidence="3 5" id="KW-1133">Transmembrane helix</keyword>
<sequence length="466" mass="51773">MEWKRFGLAWALVLNFLVAGAAWALPLTEYNKLRDVMVRETQEGLHIQLQFRQAPDNFRAPVFFQKSVQIDVPFAYLAPAKQYFPTGDDEIHQVYASQYNKELLRIRFILGERKEELEKRFRISRKGNNIDVLVRNGGSSSKKSKLVPSPKNADDPLSDFLASGPSHIQVPKTGTQTISSGTEKETGSQSPDPFVEILDESKTQPAKQKVTSTSTLKKETLSEMVGTAFRKDEKGKKTTESRGIPEKETSSVLQEKEKSGGPDVFSAGFKMFYTLALVLGLMFLLFHVFKKYVWKNGVFGTENKPIKVLSTGFLGPKKSIALVEVAGEVLVLGIANENISLLANVEDPDQIDRIKGGAHTPTSRIRRKDPASVREPAPSVMAEEAFEEEDEAPVAATVTAEPSKPSVPSHKRVDAYERVVKQSKTTNPFPDFVKQFADDQNKNDGADSVKGLEQRLKKTLEGNKGK</sequence>
<keyword evidence="5" id="KW-0975">Bacterial flagellum</keyword>
<comment type="subcellular location">
    <subcellularLocation>
        <location evidence="5">Cell membrane</location>
    </subcellularLocation>
    <subcellularLocation>
        <location evidence="5">Bacterial flagellum basal body</location>
    </subcellularLocation>
</comment>
<keyword evidence="4 5" id="KW-0472">Membrane</keyword>
<name>M1ZEK4_NITG3</name>
<protein>
    <recommendedName>
        <fullName evidence="5">Flagellar protein</fullName>
    </recommendedName>
</protein>
<dbReference type="GO" id="GO:0044781">
    <property type="term" value="P:bacterial-type flagellum organization"/>
    <property type="evidence" value="ECO:0007669"/>
    <property type="project" value="UniProtKB-UniRule"/>
</dbReference>
<dbReference type="RefSeq" id="WP_005011450.1">
    <property type="nucleotide sequence ID" value="NZ_HG422173.1"/>
</dbReference>
<feature type="region of interest" description="Disordered" evidence="6">
    <location>
        <begin position="132"/>
        <end position="194"/>
    </location>
</feature>
<dbReference type="InterPro" id="IPR022781">
    <property type="entry name" value="Flagellar_biosynth_FliO"/>
</dbReference>
<evidence type="ECO:0000313" key="7">
    <source>
        <dbReference type="EMBL" id="CCQ92017.1"/>
    </source>
</evidence>
<dbReference type="GO" id="GO:0009425">
    <property type="term" value="C:bacterial-type flagellum basal body"/>
    <property type="evidence" value="ECO:0007669"/>
    <property type="project" value="UniProtKB-SubCell"/>
</dbReference>
<feature type="transmembrane region" description="Helical" evidence="5">
    <location>
        <begin position="271"/>
        <end position="289"/>
    </location>
</feature>
<comment type="caution">
    <text evidence="7">The sequence shown here is derived from an EMBL/GenBank/DDBJ whole genome shotgun (WGS) entry which is preliminary data.</text>
</comment>
<feature type="compositionally biased region" description="Basic and acidic residues" evidence="6">
    <location>
        <begin position="436"/>
        <end position="466"/>
    </location>
</feature>
<feature type="region of interest" description="Disordered" evidence="6">
    <location>
        <begin position="354"/>
        <end position="377"/>
    </location>
</feature>
<dbReference type="STRING" id="1266370.NITGR_910066"/>